<dbReference type="OrthoDB" id="7995407at2"/>
<name>A0A4Z0NWL1_9HYPH</name>
<protein>
    <submittedName>
        <fullName evidence="1">Uncharacterized protein</fullName>
    </submittedName>
</protein>
<dbReference type="Proteomes" id="UP000297535">
    <property type="component" value="Unassembled WGS sequence"/>
</dbReference>
<organism evidence="1 2">
    <name type="scientific">Methylobacterium nonmethylotrophicum</name>
    <dbReference type="NCBI Taxonomy" id="1141884"/>
    <lineage>
        <taxon>Bacteria</taxon>
        <taxon>Pseudomonadati</taxon>
        <taxon>Pseudomonadota</taxon>
        <taxon>Alphaproteobacteria</taxon>
        <taxon>Hyphomicrobiales</taxon>
        <taxon>Methylobacteriaceae</taxon>
        <taxon>Methylobacterium</taxon>
    </lineage>
</organism>
<gene>
    <name evidence="1" type="ORF">EU555_04140</name>
</gene>
<keyword evidence="2" id="KW-1185">Reference proteome</keyword>
<dbReference type="EMBL" id="SRLB01000002">
    <property type="protein sequence ID" value="TGE01868.1"/>
    <property type="molecule type" value="Genomic_DNA"/>
</dbReference>
<sequence>MVDARRHASPTTELIARLMRVVRTCPEATADVLELVLLVSQIEAIPVIDRDYRDAKRVISRLRHPLWDMTPDQRAVLGRAADTIRDACRLRESDIPVDPIGDAGERARIEHGLASALAGEFTPAQIARVTGATLAVLQAAKGDEPVRTGDEAGEGAP</sequence>
<proteinExistence type="predicted"/>
<dbReference type="RefSeq" id="WP_135413236.1">
    <property type="nucleotide sequence ID" value="NZ_SRLB01000002.1"/>
</dbReference>
<dbReference type="AlphaFoldDB" id="A0A4Z0NWL1"/>
<evidence type="ECO:0000313" key="2">
    <source>
        <dbReference type="Proteomes" id="UP000297535"/>
    </source>
</evidence>
<evidence type="ECO:0000313" key="1">
    <source>
        <dbReference type="EMBL" id="TGE01868.1"/>
    </source>
</evidence>
<comment type="caution">
    <text evidence="1">The sequence shown here is derived from an EMBL/GenBank/DDBJ whole genome shotgun (WGS) entry which is preliminary data.</text>
</comment>
<accession>A0A4Z0NWL1</accession>
<reference evidence="1 2" key="1">
    <citation type="submission" date="2019-04" db="EMBL/GenBank/DDBJ databases">
        <authorList>
            <person name="Feng G."/>
            <person name="Zhu H."/>
        </authorList>
    </citation>
    <scope>NUCLEOTIDE SEQUENCE [LARGE SCALE GENOMIC DNA]</scope>
    <source>
        <strain evidence="1 2">6HR-1</strain>
    </source>
</reference>